<evidence type="ECO:0000313" key="1">
    <source>
        <dbReference type="EMBL" id="MEQ2177008.1"/>
    </source>
</evidence>
<keyword evidence="2" id="KW-1185">Reference proteome</keyword>
<accession>A0ABV0P048</accession>
<sequence>MLTHVYTYRCVQKGHLLCSIYFTCKHSSRPMMPPSGQKKNITFNHHIRISFIAKFVHTANKESDLVTLCSQVIYFLSTYIYMINKSPSVHGVVFWNSDFQGFNRATAWGKKLSLWRLVLADSAL</sequence>
<name>A0ABV0P048_9TELE</name>
<protein>
    <submittedName>
        <fullName evidence="1">Uncharacterized protein</fullName>
    </submittedName>
</protein>
<reference evidence="1 2" key="1">
    <citation type="submission" date="2021-06" db="EMBL/GenBank/DDBJ databases">
        <authorList>
            <person name="Palmer J.M."/>
        </authorList>
    </citation>
    <scope>NUCLEOTIDE SEQUENCE [LARGE SCALE GENOMIC DNA]</scope>
    <source>
        <strain evidence="1 2">GA_2019</strain>
        <tissue evidence="1">Muscle</tissue>
    </source>
</reference>
<organism evidence="1 2">
    <name type="scientific">Goodea atripinnis</name>
    <dbReference type="NCBI Taxonomy" id="208336"/>
    <lineage>
        <taxon>Eukaryota</taxon>
        <taxon>Metazoa</taxon>
        <taxon>Chordata</taxon>
        <taxon>Craniata</taxon>
        <taxon>Vertebrata</taxon>
        <taxon>Euteleostomi</taxon>
        <taxon>Actinopterygii</taxon>
        <taxon>Neopterygii</taxon>
        <taxon>Teleostei</taxon>
        <taxon>Neoteleostei</taxon>
        <taxon>Acanthomorphata</taxon>
        <taxon>Ovalentaria</taxon>
        <taxon>Atherinomorphae</taxon>
        <taxon>Cyprinodontiformes</taxon>
        <taxon>Goodeidae</taxon>
        <taxon>Goodea</taxon>
    </lineage>
</organism>
<proteinExistence type="predicted"/>
<comment type="caution">
    <text evidence="1">The sequence shown here is derived from an EMBL/GenBank/DDBJ whole genome shotgun (WGS) entry which is preliminary data.</text>
</comment>
<dbReference type="Proteomes" id="UP001476798">
    <property type="component" value="Unassembled WGS sequence"/>
</dbReference>
<gene>
    <name evidence="1" type="ORF">GOODEAATRI_034122</name>
</gene>
<evidence type="ECO:0000313" key="2">
    <source>
        <dbReference type="Proteomes" id="UP001476798"/>
    </source>
</evidence>
<dbReference type="EMBL" id="JAHRIO010058009">
    <property type="protein sequence ID" value="MEQ2177008.1"/>
    <property type="molecule type" value="Genomic_DNA"/>
</dbReference>